<dbReference type="EMBL" id="PGXC01000021">
    <property type="protein sequence ID" value="PKK89280.1"/>
    <property type="molecule type" value="Genomic_DNA"/>
</dbReference>
<name>A0A2N1PLS8_9BACT</name>
<feature type="region of interest" description="Disordered" evidence="1">
    <location>
        <begin position="358"/>
        <end position="382"/>
    </location>
</feature>
<gene>
    <name evidence="2" type="ORF">CVV64_14910</name>
</gene>
<feature type="compositionally biased region" description="Low complexity" evidence="1">
    <location>
        <begin position="111"/>
        <end position="123"/>
    </location>
</feature>
<dbReference type="Gene3D" id="3.60.10.10">
    <property type="entry name" value="Endonuclease/exonuclease/phosphatase"/>
    <property type="match status" value="1"/>
</dbReference>
<dbReference type="Proteomes" id="UP000233256">
    <property type="component" value="Unassembled WGS sequence"/>
</dbReference>
<feature type="compositionally biased region" description="Basic residues" evidence="1">
    <location>
        <begin position="372"/>
        <end position="382"/>
    </location>
</feature>
<dbReference type="SUPFAM" id="SSF56219">
    <property type="entry name" value="DNase I-like"/>
    <property type="match status" value="1"/>
</dbReference>
<feature type="compositionally biased region" description="Low complexity" evidence="1">
    <location>
        <begin position="91"/>
        <end position="102"/>
    </location>
</feature>
<dbReference type="AlphaFoldDB" id="A0A2N1PLS8"/>
<evidence type="ECO:0000313" key="2">
    <source>
        <dbReference type="EMBL" id="PKK89280.1"/>
    </source>
</evidence>
<protein>
    <recommendedName>
        <fullName evidence="4">Endonuclease/exonuclease/phosphatase domain-containing protein</fullName>
    </recommendedName>
</protein>
<accession>A0A2N1PLS8</accession>
<evidence type="ECO:0000313" key="3">
    <source>
        <dbReference type="Proteomes" id="UP000233256"/>
    </source>
</evidence>
<feature type="region of interest" description="Disordered" evidence="1">
    <location>
        <begin position="91"/>
        <end position="128"/>
    </location>
</feature>
<sequence>MIMVLAQKNRLNGRIAEIHEIMEQRSAPIPILPADVTNRYEISILFKKHLSRSARSNELDHYATAVNENRMTLRQVESVILASAEYNSLHSTAQSGGSTSSSENGKDEKNSSNGNTGNSNNDGKSTDLPDRTAIFRIMTQNVKALPLMSAEKVRHDIELTASQAGIIGWQEIGPDYYKKILESLPQDVWQTFWGNGHAGDKQFDCPISWKRELWKKVDGGSWELHPPHAKISLRRYYNWVVLKNRRTGAELLITNKHYVAGAWNDTPKPFKELRPAMWREGMKKEVSWLEEFMKKHPEIPIVLLGDYNANHSRDRKEFPEAIGGRKLNFQVPERSIDLIILINGKGKGAWHWEVENRDGQTMPGRHSDHQGRRSAQRLVRAK</sequence>
<evidence type="ECO:0008006" key="4">
    <source>
        <dbReference type="Google" id="ProtNLM"/>
    </source>
</evidence>
<evidence type="ECO:0000256" key="1">
    <source>
        <dbReference type="SAM" id="MobiDB-lite"/>
    </source>
</evidence>
<organism evidence="2 3">
    <name type="scientific">Candidatus Wallbacteria bacterium HGW-Wallbacteria-1</name>
    <dbReference type="NCBI Taxonomy" id="2013854"/>
    <lineage>
        <taxon>Bacteria</taxon>
        <taxon>Candidatus Walliibacteriota</taxon>
    </lineage>
</organism>
<proteinExistence type="predicted"/>
<dbReference type="InterPro" id="IPR036691">
    <property type="entry name" value="Endo/exonu/phosph_ase_sf"/>
</dbReference>
<reference evidence="2 3" key="1">
    <citation type="journal article" date="2017" name="ISME J.">
        <title>Potential for microbial H2 and metal transformations associated with novel bacteria and archaea in deep terrestrial subsurface sediments.</title>
        <authorList>
            <person name="Hernsdorf A.W."/>
            <person name="Amano Y."/>
            <person name="Miyakawa K."/>
            <person name="Ise K."/>
            <person name="Suzuki Y."/>
            <person name="Anantharaman K."/>
            <person name="Probst A."/>
            <person name="Burstein D."/>
            <person name="Thomas B.C."/>
            <person name="Banfield J.F."/>
        </authorList>
    </citation>
    <scope>NUCLEOTIDE SEQUENCE [LARGE SCALE GENOMIC DNA]</scope>
    <source>
        <strain evidence="2">HGW-Wallbacteria-1</strain>
    </source>
</reference>
<comment type="caution">
    <text evidence="2">The sequence shown here is derived from an EMBL/GenBank/DDBJ whole genome shotgun (WGS) entry which is preliminary data.</text>
</comment>